<gene>
    <name evidence="1" type="ORF">PMAYCL1PPCAC_21436</name>
</gene>
<evidence type="ECO:0000313" key="2">
    <source>
        <dbReference type="Proteomes" id="UP001328107"/>
    </source>
</evidence>
<dbReference type="AlphaFoldDB" id="A0AAN5I5A2"/>
<dbReference type="Proteomes" id="UP001328107">
    <property type="component" value="Unassembled WGS sequence"/>
</dbReference>
<protein>
    <recommendedName>
        <fullName evidence="3">F-box domain-containing protein</fullName>
    </recommendedName>
</protein>
<evidence type="ECO:0008006" key="3">
    <source>
        <dbReference type="Google" id="ProtNLM"/>
    </source>
</evidence>
<dbReference type="EMBL" id="BTRK01000005">
    <property type="protein sequence ID" value="GMR51241.1"/>
    <property type="molecule type" value="Genomic_DNA"/>
</dbReference>
<comment type="caution">
    <text evidence="1">The sequence shown here is derived from an EMBL/GenBank/DDBJ whole genome shotgun (WGS) entry which is preliminary data.</text>
</comment>
<keyword evidence="2" id="KW-1185">Reference proteome</keyword>
<accession>A0AAN5I5A2</accession>
<evidence type="ECO:0000313" key="1">
    <source>
        <dbReference type="EMBL" id="GMR51241.1"/>
    </source>
</evidence>
<proteinExistence type="predicted"/>
<organism evidence="1 2">
    <name type="scientific">Pristionchus mayeri</name>
    <dbReference type="NCBI Taxonomy" id="1317129"/>
    <lineage>
        <taxon>Eukaryota</taxon>
        <taxon>Metazoa</taxon>
        <taxon>Ecdysozoa</taxon>
        <taxon>Nematoda</taxon>
        <taxon>Chromadorea</taxon>
        <taxon>Rhabditida</taxon>
        <taxon>Rhabditina</taxon>
        <taxon>Diplogasteromorpha</taxon>
        <taxon>Diplogasteroidea</taxon>
        <taxon>Neodiplogasteridae</taxon>
        <taxon>Pristionchus</taxon>
    </lineage>
</organism>
<name>A0AAN5I5A2_9BILA</name>
<sequence length="331" mass="38287">MSLHSESRELPLSILEQLPKELLWDVVRRVPEATFTLRLVSKAIQCAVDELALQQSPNQFLEELTLLSHDQGFFCQVRIVLSNLSFLGCSLRGDAHKFRRRYYSENFVSLSYEWKRDDIDLHNRSLSFLRLFIGKQIKKALLRGSDFPNFSRLLEGVQVAHFDVFFDVLSDAAAIRLNVFIGNRDLHQLTLGMRGFGITDPVRFLTELSQKFQALHIDQSHFEYYDSESTSHLLGISHTGWVPIVVNMLTMKLDKLRISNLNIHPQSTTNIDLIMERLPQLGKHTWFEMHGSFLDREATNNRLNDHIVEVTGSQRQVLSIKHISRVNEPFE</sequence>
<reference evidence="2" key="1">
    <citation type="submission" date="2022-10" db="EMBL/GenBank/DDBJ databases">
        <title>Genome assembly of Pristionchus species.</title>
        <authorList>
            <person name="Yoshida K."/>
            <person name="Sommer R.J."/>
        </authorList>
    </citation>
    <scope>NUCLEOTIDE SEQUENCE [LARGE SCALE GENOMIC DNA]</scope>
    <source>
        <strain evidence="2">RS5460</strain>
    </source>
</reference>